<dbReference type="InterPro" id="IPR003607">
    <property type="entry name" value="HD/PDEase_dom"/>
</dbReference>
<dbReference type="AlphaFoldDB" id="X1U1Y2"/>
<feature type="domain" description="HD-associated" evidence="1">
    <location>
        <begin position="158"/>
        <end position="239"/>
    </location>
</feature>
<name>X1U1Y2_9ZZZZ</name>
<feature type="non-terminal residue" evidence="2">
    <location>
        <position position="246"/>
    </location>
</feature>
<sequence length="246" mass="28170">IPQDAQVIARLCALLHDIAHVPFGHSLEGETNVITTDHDSLDRLESKIGEGTGIGNILGKELRDLVITTLTIEDQDLSKLKYPYVADLVANTICADLLDYTQRDLRNTGLLSSFDPRFLSYFVLAKDKRGRKRMAIRLWRRKPRGVRQEVITDIIALLRLRSTLAEKVYYHPNKMLTSAMISRAVQSVGMKDEQLMELTDDELLNQLADKKKTKDELANKLAQRLIDRQLYKAIYWVSKVDEEEFD</sequence>
<accession>X1U1Y2</accession>
<dbReference type="Gene3D" id="1.10.3210.10">
    <property type="entry name" value="Hypothetical protein af1432"/>
    <property type="match status" value="1"/>
</dbReference>
<dbReference type="PANTHER" id="PTHR11373:SF4">
    <property type="entry name" value="DEOXYNUCLEOSIDE TRIPHOSPHATE TRIPHOSPHOHYDROLASE SAMHD1"/>
    <property type="match status" value="1"/>
</dbReference>
<evidence type="ECO:0000313" key="2">
    <source>
        <dbReference type="EMBL" id="GAI86309.1"/>
    </source>
</evidence>
<comment type="caution">
    <text evidence="2">The sequence shown here is derived from an EMBL/GenBank/DDBJ whole genome shotgun (WGS) entry which is preliminary data.</text>
</comment>
<proteinExistence type="predicted"/>
<dbReference type="InterPro" id="IPR050135">
    <property type="entry name" value="dGTPase-like"/>
</dbReference>
<protein>
    <recommendedName>
        <fullName evidence="1">HD-associated domain-containing protein</fullName>
    </recommendedName>
</protein>
<reference evidence="2" key="1">
    <citation type="journal article" date="2014" name="Front. Microbiol.">
        <title>High frequency of phylogenetically diverse reductive dehalogenase-homologous genes in deep subseafloor sedimentary metagenomes.</title>
        <authorList>
            <person name="Kawai M."/>
            <person name="Futagami T."/>
            <person name="Toyoda A."/>
            <person name="Takaki Y."/>
            <person name="Nishi S."/>
            <person name="Hori S."/>
            <person name="Arai W."/>
            <person name="Tsubouchi T."/>
            <person name="Morono Y."/>
            <person name="Uchiyama I."/>
            <person name="Ito T."/>
            <person name="Fujiyama A."/>
            <person name="Inagaki F."/>
            <person name="Takami H."/>
        </authorList>
    </citation>
    <scope>NUCLEOTIDE SEQUENCE</scope>
    <source>
        <strain evidence="2">Expedition CK06-06</strain>
    </source>
</reference>
<dbReference type="Pfam" id="PF19276">
    <property type="entry name" value="HD_assoc_2"/>
    <property type="match status" value="1"/>
</dbReference>
<dbReference type="GO" id="GO:0008832">
    <property type="term" value="F:dGTPase activity"/>
    <property type="evidence" value="ECO:0007669"/>
    <property type="project" value="TreeGrafter"/>
</dbReference>
<dbReference type="InterPro" id="IPR045509">
    <property type="entry name" value="HD_assoc_2"/>
</dbReference>
<feature type="non-terminal residue" evidence="2">
    <location>
        <position position="1"/>
    </location>
</feature>
<dbReference type="CDD" id="cd00077">
    <property type="entry name" value="HDc"/>
    <property type="match status" value="1"/>
</dbReference>
<dbReference type="SUPFAM" id="SSF109604">
    <property type="entry name" value="HD-domain/PDEase-like"/>
    <property type="match status" value="1"/>
</dbReference>
<gene>
    <name evidence="2" type="ORF">S12H4_21920</name>
</gene>
<dbReference type="GO" id="GO:0006203">
    <property type="term" value="P:dGTP catabolic process"/>
    <property type="evidence" value="ECO:0007669"/>
    <property type="project" value="TreeGrafter"/>
</dbReference>
<evidence type="ECO:0000259" key="1">
    <source>
        <dbReference type="Pfam" id="PF19276"/>
    </source>
</evidence>
<dbReference type="PANTHER" id="PTHR11373">
    <property type="entry name" value="DEOXYNUCLEOSIDE TRIPHOSPHATE TRIPHOSPHOHYDROLASE"/>
    <property type="match status" value="1"/>
</dbReference>
<organism evidence="2">
    <name type="scientific">marine sediment metagenome</name>
    <dbReference type="NCBI Taxonomy" id="412755"/>
    <lineage>
        <taxon>unclassified sequences</taxon>
        <taxon>metagenomes</taxon>
        <taxon>ecological metagenomes</taxon>
    </lineage>
</organism>
<dbReference type="EMBL" id="BARW01011346">
    <property type="protein sequence ID" value="GAI86309.1"/>
    <property type="molecule type" value="Genomic_DNA"/>
</dbReference>